<gene>
    <name evidence="1" type="ORF">S01H1_73152</name>
</gene>
<sequence length="83" mass="9194">MSSTSQVTTFLDLYTDLQNRAREQTGITATETQAKRYINIALHDMHLGQGEKYPWAERNGVIITQAQYTTGTIAVNKGGTFLG</sequence>
<feature type="non-terminal residue" evidence="1">
    <location>
        <position position="83"/>
    </location>
</feature>
<name>X0WYY4_9ZZZZ</name>
<reference evidence="1" key="1">
    <citation type="journal article" date="2014" name="Front. Microbiol.">
        <title>High frequency of phylogenetically diverse reductive dehalogenase-homologous genes in deep subseafloor sedimentary metagenomes.</title>
        <authorList>
            <person name="Kawai M."/>
            <person name="Futagami T."/>
            <person name="Toyoda A."/>
            <person name="Takaki Y."/>
            <person name="Nishi S."/>
            <person name="Hori S."/>
            <person name="Arai W."/>
            <person name="Tsubouchi T."/>
            <person name="Morono Y."/>
            <person name="Uchiyama I."/>
            <person name="Ito T."/>
            <person name="Fujiyama A."/>
            <person name="Inagaki F."/>
            <person name="Takami H."/>
        </authorList>
    </citation>
    <scope>NUCLEOTIDE SEQUENCE</scope>
    <source>
        <strain evidence="1">Expedition CK06-06</strain>
    </source>
</reference>
<accession>X0WYY4</accession>
<organism evidence="1">
    <name type="scientific">marine sediment metagenome</name>
    <dbReference type="NCBI Taxonomy" id="412755"/>
    <lineage>
        <taxon>unclassified sequences</taxon>
        <taxon>metagenomes</taxon>
        <taxon>ecological metagenomes</taxon>
    </lineage>
</organism>
<comment type="caution">
    <text evidence="1">The sequence shown here is derived from an EMBL/GenBank/DDBJ whole genome shotgun (WGS) entry which is preliminary data.</text>
</comment>
<proteinExistence type="predicted"/>
<dbReference type="EMBL" id="BARS01048864">
    <property type="protein sequence ID" value="GAG28422.1"/>
    <property type="molecule type" value="Genomic_DNA"/>
</dbReference>
<evidence type="ECO:0000313" key="1">
    <source>
        <dbReference type="EMBL" id="GAG28422.1"/>
    </source>
</evidence>
<dbReference type="AlphaFoldDB" id="X0WYY4"/>
<protein>
    <submittedName>
        <fullName evidence="1">Uncharacterized protein</fullName>
    </submittedName>
</protein>